<evidence type="ECO:0000313" key="3">
    <source>
        <dbReference type="Proteomes" id="UP000765509"/>
    </source>
</evidence>
<feature type="region of interest" description="Disordered" evidence="1">
    <location>
        <begin position="14"/>
        <end position="63"/>
    </location>
</feature>
<dbReference type="Proteomes" id="UP000765509">
    <property type="component" value="Unassembled WGS sequence"/>
</dbReference>
<feature type="compositionally biased region" description="Polar residues" evidence="1">
    <location>
        <begin position="29"/>
        <end position="40"/>
    </location>
</feature>
<organism evidence="2 3">
    <name type="scientific">Austropuccinia psidii MF-1</name>
    <dbReference type="NCBI Taxonomy" id="1389203"/>
    <lineage>
        <taxon>Eukaryota</taxon>
        <taxon>Fungi</taxon>
        <taxon>Dikarya</taxon>
        <taxon>Basidiomycota</taxon>
        <taxon>Pucciniomycotina</taxon>
        <taxon>Pucciniomycetes</taxon>
        <taxon>Pucciniales</taxon>
        <taxon>Sphaerophragmiaceae</taxon>
        <taxon>Austropuccinia</taxon>
    </lineage>
</organism>
<gene>
    <name evidence="2" type="ORF">O181_070806</name>
</gene>
<evidence type="ECO:0000256" key="1">
    <source>
        <dbReference type="SAM" id="MobiDB-lite"/>
    </source>
</evidence>
<dbReference type="InterPro" id="IPR053134">
    <property type="entry name" value="RNA-dir_DNA_polymerase"/>
</dbReference>
<dbReference type="Gene3D" id="3.10.10.10">
    <property type="entry name" value="HIV Type 1 Reverse Transcriptase, subunit A, domain 1"/>
    <property type="match status" value="1"/>
</dbReference>
<comment type="caution">
    <text evidence="2">The sequence shown here is derived from an EMBL/GenBank/DDBJ whole genome shotgun (WGS) entry which is preliminary data.</text>
</comment>
<dbReference type="EMBL" id="AVOT02036566">
    <property type="protein sequence ID" value="MBW0531091.1"/>
    <property type="molecule type" value="Genomic_DNA"/>
</dbReference>
<dbReference type="Gene3D" id="3.30.70.270">
    <property type="match status" value="1"/>
</dbReference>
<name>A0A9Q3EZJ7_9BASI</name>
<dbReference type="InterPro" id="IPR043502">
    <property type="entry name" value="DNA/RNA_pol_sf"/>
</dbReference>
<accession>A0A9Q3EZJ7</accession>
<dbReference type="OrthoDB" id="3262920at2759"/>
<dbReference type="PANTHER" id="PTHR24559:SF440">
    <property type="entry name" value="RIBONUCLEASE H"/>
    <property type="match status" value="1"/>
</dbReference>
<dbReference type="PANTHER" id="PTHR24559">
    <property type="entry name" value="TRANSPOSON TY3-I GAG-POL POLYPROTEIN"/>
    <property type="match status" value="1"/>
</dbReference>
<feature type="compositionally biased region" description="Basic and acidic residues" evidence="1">
    <location>
        <begin position="41"/>
        <end position="50"/>
    </location>
</feature>
<proteinExistence type="predicted"/>
<evidence type="ECO:0000313" key="2">
    <source>
        <dbReference type="EMBL" id="MBW0531091.1"/>
    </source>
</evidence>
<protein>
    <recommendedName>
        <fullName evidence="4">Reverse transcriptase domain-containing protein</fullName>
    </recommendedName>
</protein>
<dbReference type="SUPFAM" id="SSF56672">
    <property type="entry name" value="DNA/RNA polymerases"/>
    <property type="match status" value="1"/>
</dbReference>
<evidence type="ECO:0008006" key="4">
    <source>
        <dbReference type="Google" id="ProtNLM"/>
    </source>
</evidence>
<dbReference type="AlphaFoldDB" id="A0A9Q3EZJ7"/>
<reference evidence="2" key="1">
    <citation type="submission" date="2021-03" db="EMBL/GenBank/DDBJ databases">
        <title>Draft genome sequence of rust myrtle Austropuccinia psidii MF-1, a brazilian biotype.</title>
        <authorList>
            <person name="Quecine M.C."/>
            <person name="Pachon D.M.R."/>
            <person name="Bonatelli M.L."/>
            <person name="Correr F.H."/>
            <person name="Franceschini L.M."/>
            <person name="Leite T.F."/>
            <person name="Margarido G.R.A."/>
            <person name="Almeida C.A."/>
            <person name="Ferrarezi J.A."/>
            <person name="Labate C.A."/>
        </authorList>
    </citation>
    <scope>NUCLEOTIDE SEQUENCE</scope>
    <source>
        <strain evidence="2">MF-1</strain>
    </source>
</reference>
<keyword evidence="3" id="KW-1185">Reference proteome</keyword>
<dbReference type="InterPro" id="IPR043128">
    <property type="entry name" value="Rev_trsase/Diguanyl_cyclase"/>
</dbReference>
<sequence length="258" mass="29335">MDIILELGTRYHERKKGKGSYQVKKPPVTGSNSFRTPQEPSSKRPNNEKSKKGKNIQVPKDKLNSALLSKDNKLIGSEKERRIKEEKWDEEEKPEEVETMLNVVPASYHHYFDGFSKVKAEKLPPNHSFEHHIKLEGLLPPVGVIYYLSNHDSETIPSYISENLERVSIRPSSPATGAPVIFCEKKDGGLHLCVDYYKCNSVTRKIRYPVPPMKQLLTIFNGSTIFSKIDLCGAYDLLRIEEGDGHLTAVRTKYGSYE</sequence>